<dbReference type="Pfam" id="PF03358">
    <property type="entry name" value="FMN_red"/>
    <property type="match status" value="1"/>
</dbReference>
<dbReference type="SUPFAM" id="SSF52218">
    <property type="entry name" value="Flavoproteins"/>
    <property type="match status" value="1"/>
</dbReference>
<gene>
    <name evidence="2" type="ORF">BKA55DRAFT_720340</name>
</gene>
<organism evidence="2 3">
    <name type="scientific">Fusarium redolens</name>
    <dbReference type="NCBI Taxonomy" id="48865"/>
    <lineage>
        <taxon>Eukaryota</taxon>
        <taxon>Fungi</taxon>
        <taxon>Dikarya</taxon>
        <taxon>Ascomycota</taxon>
        <taxon>Pezizomycotina</taxon>
        <taxon>Sordariomycetes</taxon>
        <taxon>Hypocreomycetidae</taxon>
        <taxon>Hypocreales</taxon>
        <taxon>Nectriaceae</taxon>
        <taxon>Fusarium</taxon>
        <taxon>Fusarium redolens species complex</taxon>
    </lineage>
</organism>
<dbReference type="PANTHER" id="PTHR43590:SF1">
    <property type="entry name" value="ARSENIC RESISTANCE PROTEIN ARSH (AFU_ORTHOLOGUE AFUA_5G15030)"/>
    <property type="match status" value="1"/>
</dbReference>
<sequence length="108" mass="11975">IPGRPTQSGEHPRVQELRELSKWSDGHIWISPEQHGNLTGIFKQQIDWIPLCSGSVRPTHGRTLAIAQVSEGSVFQRCRLASDTRMVDAHVCHSQPELGAKGIHAVHI</sequence>
<reference evidence="2" key="1">
    <citation type="journal article" date="2021" name="Nat. Commun.">
        <title>Genetic determinants of endophytism in the Arabidopsis root mycobiome.</title>
        <authorList>
            <person name="Mesny F."/>
            <person name="Miyauchi S."/>
            <person name="Thiergart T."/>
            <person name="Pickel B."/>
            <person name="Atanasova L."/>
            <person name="Karlsson M."/>
            <person name="Huettel B."/>
            <person name="Barry K.W."/>
            <person name="Haridas S."/>
            <person name="Chen C."/>
            <person name="Bauer D."/>
            <person name="Andreopoulos W."/>
            <person name="Pangilinan J."/>
            <person name="LaButti K."/>
            <person name="Riley R."/>
            <person name="Lipzen A."/>
            <person name="Clum A."/>
            <person name="Drula E."/>
            <person name="Henrissat B."/>
            <person name="Kohler A."/>
            <person name="Grigoriev I.V."/>
            <person name="Martin F.M."/>
            <person name="Hacquard S."/>
        </authorList>
    </citation>
    <scope>NUCLEOTIDE SEQUENCE</scope>
    <source>
        <strain evidence="2">MPI-CAGE-AT-0023</strain>
    </source>
</reference>
<dbReference type="PANTHER" id="PTHR43590">
    <property type="entry name" value="ARSENIC RESISTANCE PROTEIN ARSH (AFU_ORTHOLOGUE AFUA_5G15030)"/>
    <property type="match status" value="1"/>
</dbReference>
<dbReference type="AlphaFoldDB" id="A0A9P9JKH4"/>
<protein>
    <recommendedName>
        <fullName evidence="1">NADPH-dependent FMN reductase-like domain-containing protein</fullName>
    </recommendedName>
</protein>
<dbReference type="InterPro" id="IPR014063">
    <property type="entry name" value="Arsenate-R_ArsH"/>
</dbReference>
<evidence type="ECO:0000313" key="3">
    <source>
        <dbReference type="Proteomes" id="UP000720189"/>
    </source>
</evidence>
<feature type="domain" description="NADPH-dependent FMN reductase-like" evidence="1">
    <location>
        <begin position="7"/>
        <end position="72"/>
    </location>
</feature>
<dbReference type="EMBL" id="JAGMUX010000033">
    <property type="protein sequence ID" value="KAH7208494.1"/>
    <property type="molecule type" value="Genomic_DNA"/>
</dbReference>
<evidence type="ECO:0000313" key="2">
    <source>
        <dbReference type="EMBL" id="KAH7208494.1"/>
    </source>
</evidence>
<proteinExistence type="predicted"/>
<dbReference type="GO" id="GO:0016655">
    <property type="term" value="F:oxidoreductase activity, acting on NAD(P)H, quinone or similar compound as acceptor"/>
    <property type="evidence" value="ECO:0007669"/>
    <property type="project" value="TreeGrafter"/>
</dbReference>
<dbReference type="InterPro" id="IPR029039">
    <property type="entry name" value="Flavoprotein-like_sf"/>
</dbReference>
<comment type="caution">
    <text evidence="2">The sequence shown here is derived from an EMBL/GenBank/DDBJ whole genome shotgun (WGS) entry which is preliminary data.</text>
</comment>
<accession>A0A9P9JKH4</accession>
<feature type="non-terminal residue" evidence="2">
    <location>
        <position position="1"/>
    </location>
</feature>
<dbReference type="GeneID" id="70230943"/>
<dbReference type="Gene3D" id="3.40.50.360">
    <property type="match status" value="1"/>
</dbReference>
<dbReference type="Proteomes" id="UP000720189">
    <property type="component" value="Unassembled WGS sequence"/>
</dbReference>
<evidence type="ECO:0000259" key="1">
    <source>
        <dbReference type="Pfam" id="PF03358"/>
    </source>
</evidence>
<keyword evidence="3" id="KW-1185">Reference proteome</keyword>
<name>A0A9P9JKH4_FUSRE</name>
<dbReference type="InterPro" id="IPR005025">
    <property type="entry name" value="FMN_Rdtase-like_dom"/>
</dbReference>
<dbReference type="OrthoDB" id="8300214at2759"/>
<dbReference type="RefSeq" id="XP_046041397.1">
    <property type="nucleotide sequence ID" value="XM_046200989.1"/>
</dbReference>